<dbReference type="Proteomes" id="UP001162162">
    <property type="component" value="Unassembled WGS sequence"/>
</dbReference>
<proteinExistence type="predicted"/>
<name>A0AAV8Y592_9CUCU</name>
<evidence type="ECO:0000313" key="4">
    <source>
        <dbReference type="Proteomes" id="UP001162162"/>
    </source>
</evidence>
<organism evidence="3 4">
    <name type="scientific">Aromia moschata</name>
    <dbReference type="NCBI Taxonomy" id="1265417"/>
    <lineage>
        <taxon>Eukaryota</taxon>
        <taxon>Metazoa</taxon>
        <taxon>Ecdysozoa</taxon>
        <taxon>Arthropoda</taxon>
        <taxon>Hexapoda</taxon>
        <taxon>Insecta</taxon>
        <taxon>Pterygota</taxon>
        <taxon>Neoptera</taxon>
        <taxon>Endopterygota</taxon>
        <taxon>Coleoptera</taxon>
        <taxon>Polyphaga</taxon>
        <taxon>Cucujiformia</taxon>
        <taxon>Chrysomeloidea</taxon>
        <taxon>Cerambycidae</taxon>
        <taxon>Cerambycinae</taxon>
        <taxon>Callichromatini</taxon>
        <taxon>Aromia</taxon>
    </lineage>
</organism>
<dbReference type="AlphaFoldDB" id="A0AAV8Y592"/>
<evidence type="ECO:0000313" key="3">
    <source>
        <dbReference type="EMBL" id="KAJ8946044.1"/>
    </source>
</evidence>
<comment type="caution">
    <text evidence="3">The sequence shown here is derived from an EMBL/GenBank/DDBJ whole genome shotgun (WGS) entry which is preliminary data.</text>
</comment>
<dbReference type="Gene3D" id="1.10.10.1450">
    <property type="match status" value="1"/>
</dbReference>
<reference evidence="3" key="1">
    <citation type="journal article" date="2023" name="Insect Mol. Biol.">
        <title>Genome sequencing provides insights into the evolution of gene families encoding plant cell wall-degrading enzymes in longhorned beetles.</title>
        <authorList>
            <person name="Shin N.R."/>
            <person name="Okamura Y."/>
            <person name="Kirsch R."/>
            <person name="Pauchet Y."/>
        </authorList>
    </citation>
    <scope>NUCLEOTIDE SEQUENCE</scope>
    <source>
        <strain evidence="3">AMC_N1</strain>
    </source>
</reference>
<feature type="region of interest" description="Disordered" evidence="1">
    <location>
        <begin position="323"/>
        <end position="353"/>
    </location>
</feature>
<evidence type="ECO:0000259" key="2">
    <source>
        <dbReference type="Pfam" id="PF17906"/>
    </source>
</evidence>
<feature type="domain" description="Mos1 transposase HTH" evidence="2">
    <location>
        <begin position="189"/>
        <end position="221"/>
    </location>
</feature>
<sequence>MSYLTESLKIEMLMMIGYGDRARTQCEVVRLFRETHPDLPPLNQGTISKIEAQYREMGHVKKVPSKRQAVVDDDTKLNLLLALEENPITPAPFSVAPSPGPPRRHDLIAGGGGGRFNRLRACQGCTLANSQPRMSYRVDRYEVLIRRALIITAVSGKEVIPKLFLNLAHEGTQINCLFLLLKTLSPYGGHNTTEVHQNLEAAYGDNAPSLAMCKRWFPRFLSVDYSIDDKLPPGRSPQLDIECLQTHPDLPPLNQGTISKIEAQYPEMGHVRKVPSKRQAVVDDDTKLHFLIALEENPITPARQLARDEIIDTSEKILKISSGKLKSPRGPTSTCLGAKLNPEYPPRGCLPKQ</sequence>
<protein>
    <recommendedName>
        <fullName evidence="2">Mos1 transposase HTH domain-containing protein</fullName>
    </recommendedName>
</protein>
<keyword evidence="4" id="KW-1185">Reference proteome</keyword>
<accession>A0AAV8Y592</accession>
<dbReference type="Pfam" id="PF17906">
    <property type="entry name" value="HTH_48"/>
    <property type="match status" value="1"/>
</dbReference>
<dbReference type="InterPro" id="IPR041426">
    <property type="entry name" value="Mos1_HTH"/>
</dbReference>
<evidence type="ECO:0000256" key="1">
    <source>
        <dbReference type="SAM" id="MobiDB-lite"/>
    </source>
</evidence>
<gene>
    <name evidence="3" type="ORF">NQ318_005522</name>
</gene>
<dbReference type="EMBL" id="JAPWTK010000199">
    <property type="protein sequence ID" value="KAJ8946044.1"/>
    <property type="molecule type" value="Genomic_DNA"/>
</dbReference>